<organism evidence="5 6">
    <name type="scientific">Alsobacter soli</name>
    <dbReference type="NCBI Taxonomy" id="2109933"/>
    <lineage>
        <taxon>Bacteria</taxon>
        <taxon>Pseudomonadati</taxon>
        <taxon>Pseudomonadota</taxon>
        <taxon>Alphaproteobacteria</taxon>
        <taxon>Hyphomicrobiales</taxon>
        <taxon>Alsobacteraceae</taxon>
        <taxon>Alsobacter</taxon>
    </lineage>
</organism>
<dbReference type="InterPro" id="IPR008972">
    <property type="entry name" value="Cupredoxin"/>
</dbReference>
<comment type="caution">
    <text evidence="5">The sequence shown here is derived from an EMBL/GenBank/DDBJ whole genome shotgun (WGS) entry which is preliminary data.</text>
</comment>
<evidence type="ECO:0000256" key="3">
    <source>
        <dbReference type="SAM" id="SignalP"/>
    </source>
</evidence>
<protein>
    <recommendedName>
        <fullName evidence="4">Plastocyanin-like domain-containing protein</fullName>
    </recommendedName>
</protein>
<feature type="signal peptide" evidence="3">
    <location>
        <begin position="1"/>
        <end position="28"/>
    </location>
</feature>
<feature type="domain" description="Plastocyanin-like" evidence="4">
    <location>
        <begin position="539"/>
        <end position="667"/>
    </location>
</feature>
<dbReference type="Gene3D" id="2.60.40.420">
    <property type="entry name" value="Cupredoxins - blue copper proteins"/>
    <property type="match status" value="3"/>
</dbReference>
<reference evidence="6" key="1">
    <citation type="submission" date="2018-03" db="EMBL/GenBank/DDBJ databases">
        <authorList>
            <person name="Sun L."/>
            <person name="Liu H."/>
            <person name="Chen W."/>
            <person name="Huang K."/>
            <person name="Liu W."/>
            <person name="Gao X."/>
        </authorList>
    </citation>
    <scope>NUCLEOTIDE SEQUENCE [LARGE SCALE GENOMIC DNA]</scope>
    <source>
        <strain evidence="6">SH9</strain>
    </source>
</reference>
<evidence type="ECO:0000313" key="6">
    <source>
        <dbReference type="Proteomes" id="UP000239772"/>
    </source>
</evidence>
<dbReference type="InterPro" id="IPR011706">
    <property type="entry name" value="Cu-oxidase_C"/>
</dbReference>
<evidence type="ECO:0000256" key="2">
    <source>
        <dbReference type="ARBA" id="ARBA00023002"/>
    </source>
</evidence>
<proteinExistence type="predicted"/>
<feature type="chain" id="PRO_5015600438" description="Plastocyanin-like domain-containing protein" evidence="3">
    <location>
        <begin position="29"/>
        <end position="671"/>
    </location>
</feature>
<dbReference type="InterPro" id="IPR002355">
    <property type="entry name" value="Cu_oxidase_Cu_BS"/>
</dbReference>
<gene>
    <name evidence="5" type="ORF">SLNSH_15990</name>
</gene>
<dbReference type="SUPFAM" id="SSF49503">
    <property type="entry name" value="Cupredoxins"/>
    <property type="match status" value="3"/>
</dbReference>
<dbReference type="PANTHER" id="PTHR11709">
    <property type="entry name" value="MULTI-COPPER OXIDASE"/>
    <property type="match status" value="1"/>
</dbReference>
<keyword evidence="6" id="KW-1185">Reference proteome</keyword>
<dbReference type="GO" id="GO:0005507">
    <property type="term" value="F:copper ion binding"/>
    <property type="evidence" value="ECO:0007669"/>
    <property type="project" value="InterPro"/>
</dbReference>
<dbReference type="EMBL" id="PVZS01000018">
    <property type="protein sequence ID" value="PSC03937.1"/>
    <property type="molecule type" value="Genomic_DNA"/>
</dbReference>
<evidence type="ECO:0000256" key="1">
    <source>
        <dbReference type="ARBA" id="ARBA00022723"/>
    </source>
</evidence>
<dbReference type="InterPro" id="IPR045087">
    <property type="entry name" value="Cu-oxidase_fam"/>
</dbReference>
<accession>A0A2T1HQN1</accession>
<sequence length="671" mass="70890">MIVRRSCFAHRLKLVLAFFAYMAPSGLAAQVELADPPICTSREGDFANGAPKQPAICSAPPIGGSHPELRVKLTAAERPVVIPRVSQGGAGVELIRVSNAYTYLDDPAKPGQGTLLPPVLRPNVGDTLKVHLENRLPDVLDPHTGKTGPQVTNLHTHGMVVSPLGNGDNVFVRVFPVATPPQPAMPGVTDAYGAFDYAIRIPGGPIEMPGGKPISRAGLFWYHPHPHGLSRNQLAHGLSGLIAPGAVEDYAQCKDGGGAVTNCANLRRHFVMLRDIIVQRNGADWRIVERQDAPPVFCAAAPNGDCPEPDKKWLFTANGAVKPLLRMQGGETRLIRLANVGSDVTYRLAIEGPAPLPKVQLIAKDGVAVSGADPLPMLLMPAARAEFVISAPPQGGRWMLKTLGYNTGPAGDTWPAADLIEIEAAPVATAASQPAVQAQAVKLEPKVPLAPVKVMAAPLGGAFTAAPAARPALAPPSGAPRLHAHGGVGAAAVRIDPCAYAVLKPGQRRVITLAQDANGFMMGYGIAETGKPDVVLFPPRPVDMARIDVCVKHGGEEVWEIVNTAGEIHNFHIHQVKFMVSAVQWGDPKTGASAADCMSFMNLPAGAGQSCDVAGVTELAGHDTFPVPPNGGRLTVVIPFRNTVQIGKFVFHCHILEHEDNGMMAVLDLRR</sequence>
<dbReference type="InterPro" id="IPR033138">
    <property type="entry name" value="Cu_oxidase_CS"/>
</dbReference>
<dbReference type="PROSITE" id="PS00079">
    <property type="entry name" value="MULTICOPPER_OXIDASE1"/>
    <property type="match status" value="1"/>
</dbReference>
<dbReference type="AlphaFoldDB" id="A0A2T1HQN1"/>
<evidence type="ECO:0000313" key="5">
    <source>
        <dbReference type="EMBL" id="PSC03937.1"/>
    </source>
</evidence>
<evidence type="ECO:0000259" key="4">
    <source>
        <dbReference type="Pfam" id="PF07731"/>
    </source>
</evidence>
<dbReference type="GO" id="GO:0030288">
    <property type="term" value="C:outer membrane-bounded periplasmic space"/>
    <property type="evidence" value="ECO:0007669"/>
    <property type="project" value="TreeGrafter"/>
</dbReference>
<dbReference type="PANTHER" id="PTHR11709:SF2">
    <property type="entry name" value="MULTICOPPER OXIDASE LPR1"/>
    <property type="match status" value="1"/>
</dbReference>
<name>A0A2T1HQN1_9HYPH</name>
<dbReference type="Proteomes" id="UP000239772">
    <property type="component" value="Unassembled WGS sequence"/>
</dbReference>
<keyword evidence="2" id="KW-0560">Oxidoreductase</keyword>
<dbReference type="GO" id="GO:0016491">
    <property type="term" value="F:oxidoreductase activity"/>
    <property type="evidence" value="ECO:0007669"/>
    <property type="project" value="UniProtKB-KW"/>
</dbReference>
<keyword evidence="1" id="KW-0479">Metal-binding</keyword>
<keyword evidence="3" id="KW-0732">Signal</keyword>
<dbReference type="PROSITE" id="PS00080">
    <property type="entry name" value="MULTICOPPER_OXIDASE2"/>
    <property type="match status" value="1"/>
</dbReference>
<dbReference type="Pfam" id="PF07731">
    <property type="entry name" value="Cu-oxidase_2"/>
    <property type="match status" value="1"/>
</dbReference>